<gene>
    <name evidence="2" type="ORF">LXT12_10640</name>
</gene>
<organism evidence="2 3">
    <name type="scientific">Pelomonas caseinilytica</name>
    <dbReference type="NCBI Taxonomy" id="2906763"/>
    <lineage>
        <taxon>Bacteria</taxon>
        <taxon>Pseudomonadati</taxon>
        <taxon>Pseudomonadota</taxon>
        <taxon>Betaproteobacteria</taxon>
        <taxon>Burkholderiales</taxon>
        <taxon>Sphaerotilaceae</taxon>
        <taxon>Roseateles</taxon>
    </lineage>
</organism>
<dbReference type="InterPro" id="IPR029063">
    <property type="entry name" value="SAM-dependent_MTases_sf"/>
</dbReference>
<dbReference type="Gene3D" id="3.40.50.150">
    <property type="entry name" value="Vaccinia Virus protein VP39"/>
    <property type="match status" value="1"/>
</dbReference>
<protein>
    <submittedName>
        <fullName evidence="2">Spermidine synthase</fullName>
    </submittedName>
</protein>
<evidence type="ECO:0000313" key="3">
    <source>
        <dbReference type="Proteomes" id="UP001201463"/>
    </source>
</evidence>
<keyword evidence="3" id="KW-1185">Reference proteome</keyword>
<name>A0ABS8XFV2_9BURK</name>
<accession>A0ABS8XFV2</accession>
<dbReference type="RefSeq" id="WP_233391827.1">
    <property type="nucleotide sequence ID" value="NZ_JAJTWT010000004.1"/>
</dbReference>
<dbReference type="Pfam" id="PF01564">
    <property type="entry name" value="Spermine_synth"/>
    <property type="match status" value="1"/>
</dbReference>
<comment type="caution">
    <text evidence="2">The sequence shown here is derived from an EMBL/GenBank/DDBJ whole genome shotgun (WGS) entry which is preliminary data.</text>
</comment>
<dbReference type="Proteomes" id="UP001201463">
    <property type="component" value="Unassembled WGS sequence"/>
</dbReference>
<evidence type="ECO:0000256" key="1">
    <source>
        <dbReference type="ARBA" id="ARBA00023115"/>
    </source>
</evidence>
<dbReference type="EMBL" id="JAJTWT010000004">
    <property type="protein sequence ID" value="MCE4537706.1"/>
    <property type="molecule type" value="Genomic_DNA"/>
</dbReference>
<reference evidence="2 3" key="1">
    <citation type="submission" date="2021-12" db="EMBL/GenBank/DDBJ databases">
        <title>Genome seq of p7.</title>
        <authorList>
            <person name="Seo T."/>
        </authorList>
    </citation>
    <scope>NUCLEOTIDE SEQUENCE [LARGE SCALE GENOMIC DNA]</scope>
    <source>
        <strain evidence="2 3">P7</strain>
    </source>
</reference>
<dbReference type="PANTHER" id="PTHR43317:SF1">
    <property type="entry name" value="THERMOSPERMINE SYNTHASE ACAULIS5"/>
    <property type="match status" value="1"/>
</dbReference>
<proteinExistence type="predicted"/>
<sequence>MKKNPRGATWAPATLSEFDGVRFLHLDSIWVQGAMRIRKPDEIELEYVQRMCAWMLWRDPAALGEGHAVQLGLGAAALTRFCHGRLKMRTTAVEINPEVIAACRQWFRLPADDARLQVVNEDAARWVADEAHLQTVDVLNVDLYDHEAASPVLDDEAFYAACRGVLADGGLMTVNLFGRSASFARSALRIARAFGSDQVWSLAPTKEGNTIVVAARGVQVPHREVLEQRAANIETRFKLPARKWLRLVRPLPTSILQAL</sequence>
<keyword evidence="1" id="KW-0620">Polyamine biosynthesis</keyword>
<dbReference type="PANTHER" id="PTHR43317">
    <property type="entry name" value="THERMOSPERMINE SYNTHASE ACAULIS5"/>
    <property type="match status" value="1"/>
</dbReference>
<dbReference type="SUPFAM" id="SSF53335">
    <property type="entry name" value="S-adenosyl-L-methionine-dependent methyltransferases"/>
    <property type="match status" value="1"/>
</dbReference>
<evidence type="ECO:0000313" key="2">
    <source>
        <dbReference type="EMBL" id="MCE4537706.1"/>
    </source>
</evidence>